<sequence length="146" mass="15241">MGRCTYAGSVAPYSGLGATGGLGGLGGLGTPTLSGVQMCNLMQQCLNGQICVNGYCSQSNVAYSGSQSQPSTTSCATGAVCPVGQFCVAGFCVQNQFSSTFVMESSDSRKDSNVFYMSLIKLSVYWVAAYEMSHDLDAVYCCGVYQ</sequence>
<keyword evidence="1" id="KW-1185">Reference proteome</keyword>
<evidence type="ECO:0000313" key="2">
    <source>
        <dbReference type="WBParaSite" id="L893_g23951.t1"/>
    </source>
</evidence>
<dbReference type="PANTHER" id="PTHR36519:SF9">
    <property type="entry name" value="EB DOMAIN-CONTAINING PROTEIN-RELATED"/>
    <property type="match status" value="1"/>
</dbReference>
<dbReference type="PANTHER" id="PTHR36519">
    <property type="entry name" value="FIP (FUNGUS-INDUCED PROTEIN) RELATED-RELATED"/>
    <property type="match status" value="1"/>
</dbReference>
<protein>
    <submittedName>
        <fullName evidence="2">EB domain-containing protein</fullName>
    </submittedName>
</protein>
<organism evidence="1 2">
    <name type="scientific">Steinernema glaseri</name>
    <dbReference type="NCBI Taxonomy" id="37863"/>
    <lineage>
        <taxon>Eukaryota</taxon>
        <taxon>Metazoa</taxon>
        <taxon>Ecdysozoa</taxon>
        <taxon>Nematoda</taxon>
        <taxon>Chromadorea</taxon>
        <taxon>Rhabditida</taxon>
        <taxon>Tylenchina</taxon>
        <taxon>Panagrolaimomorpha</taxon>
        <taxon>Strongyloidoidea</taxon>
        <taxon>Steinernematidae</taxon>
        <taxon>Steinernema</taxon>
    </lineage>
</organism>
<dbReference type="Proteomes" id="UP000095287">
    <property type="component" value="Unplaced"/>
</dbReference>
<reference evidence="2" key="1">
    <citation type="submission" date="2016-11" db="UniProtKB">
        <authorList>
            <consortium name="WormBaseParasite"/>
        </authorList>
    </citation>
    <scope>IDENTIFICATION</scope>
</reference>
<dbReference type="AlphaFoldDB" id="A0A1I7Z9I7"/>
<evidence type="ECO:0000313" key="1">
    <source>
        <dbReference type="Proteomes" id="UP000095287"/>
    </source>
</evidence>
<name>A0A1I7Z9I7_9BILA</name>
<proteinExistence type="predicted"/>
<accession>A0A1I7Z9I7</accession>
<dbReference type="WBParaSite" id="L893_g23951.t1">
    <property type="protein sequence ID" value="L893_g23951.t1"/>
    <property type="gene ID" value="L893_g23951"/>
</dbReference>